<evidence type="ECO:0000256" key="1">
    <source>
        <dbReference type="SAM" id="MobiDB-lite"/>
    </source>
</evidence>
<evidence type="ECO:0000313" key="4">
    <source>
        <dbReference type="Proteomes" id="UP001501586"/>
    </source>
</evidence>
<dbReference type="RefSeq" id="WP_236863734.1">
    <property type="nucleotide sequence ID" value="NZ_BAABAZ010000004.1"/>
</dbReference>
<feature type="transmembrane region" description="Helical" evidence="2">
    <location>
        <begin position="6"/>
        <end position="28"/>
    </location>
</feature>
<comment type="caution">
    <text evidence="3">The sequence shown here is derived from an EMBL/GenBank/DDBJ whole genome shotgun (WGS) entry which is preliminary data.</text>
</comment>
<keyword evidence="2" id="KW-0812">Transmembrane</keyword>
<keyword evidence="2" id="KW-1133">Transmembrane helix</keyword>
<protein>
    <submittedName>
        <fullName evidence="3">Uncharacterized protein</fullName>
    </submittedName>
</protein>
<keyword evidence="4" id="KW-1185">Reference proteome</keyword>
<sequence length="60" mass="6591">MFGLPLSTTLIMGGVMLFWVVYTIVFYLRTADWVVEDADYSTSSVDEPGADPLTGKGEAR</sequence>
<name>A0ABP8EI67_9MICO</name>
<reference evidence="4" key="1">
    <citation type="journal article" date="2019" name="Int. J. Syst. Evol. Microbiol.">
        <title>The Global Catalogue of Microorganisms (GCM) 10K type strain sequencing project: providing services to taxonomists for standard genome sequencing and annotation.</title>
        <authorList>
            <consortium name="The Broad Institute Genomics Platform"/>
            <consortium name="The Broad Institute Genome Sequencing Center for Infectious Disease"/>
            <person name="Wu L."/>
            <person name="Ma J."/>
        </authorList>
    </citation>
    <scope>NUCLEOTIDE SEQUENCE [LARGE SCALE GENOMIC DNA]</scope>
    <source>
        <strain evidence="4">JCM 17458</strain>
    </source>
</reference>
<proteinExistence type="predicted"/>
<evidence type="ECO:0000256" key="2">
    <source>
        <dbReference type="SAM" id="Phobius"/>
    </source>
</evidence>
<feature type="region of interest" description="Disordered" evidence="1">
    <location>
        <begin position="39"/>
        <end position="60"/>
    </location>
</feature>
<keyword evidence="2" id="KW-0472">Membrane</keyword>
<accession>A0ABP8EI67</accession>
<gene>
    <name evidence="3" type="ORF">GCM10022261_11860</name>
</gene>
<evidence type="ECO:0000313" key="3">
    <source>
        <dbReference type="EMBL" id="GAA4283655.1"/>
    </source>
</evidence>
<dbReference type="EMBL" id="BAABAZ010000004">
    <property type="protein sequence ID" value="GAA4283655.1"/>
    <property type="molecule type" value="Genomic_DNA"/>
</dbReference>
<dbReference type="Proteomes" id="UP001501586">
    <property type="component" value="Unassembled WGS sequence"/>
</dbReference>
<organism evidence="3 4">
    <name type="scientific">Brevibacterium daeguense</name>
    <dbReference type="NCBI Taxonomy" id="909936"/>
    <lineage>
        <taxon>Bacteria</taxon>
        <taxon>Bacillati</taxon>
        <taxon>Actinomycetota</taxon>
        <taxon>Actinomycetes</taxon>
        <taxon>Micrococcales</taxon>
        <taxon>Brevibacteriaceae</taxon>
        <taxon>Brevibacterium</taxon>
    </lineage>
</organism>